<organism evidence="4 5">
    <name type="scientific">Ditylenchus dipsaci</name>
    <dbReference type="NCBI Taxonomy" id="166011"/>
    <lineage>
        <taxon>Eukaryota</taxon>
        <taxon>Metazoa</taxon>
        <taxon>Ecdysozoa</taxon>
        <taxon>Nematoda</taxon>
        <taxon>Chromadorea</taxon>
        <taxon>Rhabditida</taxon>
        <taxon>Tylenchina</taxon>
        <taxon>Tylenchomorpha</taxon>
        <taxon>Sphaerularioidea</taxon>
        <taxon>Anguinidae</taxon>
        <taxon>Anguininae</taxon>
        <taxon>Ditylenchus</taxon>
    </lineage>
</organism>
<evidence type="ECO:0000313" key="4">
    <source>
        <dbReference type="Proteomes" id="UP000887574"/>
    </source>
</evidence>
<keyword evidence="2" id="KW-0677">Repeat</keyword>
<dbReference type="AlphaFoldDB" id="A0A915CV83"/>
<dbReference type="PANTHER" id="PTHR24412:SF493">
    <property type="entry name" value="BTB DOMAIN-CONTAINING PROTEIN"/>
    <property type="match status" value="1"/>
</dbReference>
<feature type="domain" description="BTB" evidence="3">
    <location>
        <begin position="29"/>
        <end position="86"/>
    </location>
</feature>
<keyword evidence="1" id="KW-0880">Kelch repeat</keyword>
<sequence length="376" mass="42048">MGSKDGLKLNMSEKTAVAVRAGASTKQLSFYEFSQGDFECFEAIVNFAYTSKLQISSKKVAELYKTAYCLQVFPVASACARYLAEHLSFNNCIGIRRQANFNNDAFLVDKVDLFITDNFDKIIADSLEFTQLPCIKARIIVHEVQRDEHTGIYLSEKVLEYFQKHPRLTDRLDQQKENEKSHLLFMGQESQLQDCCEMDDQSSVGSCEMVQDYKRAGKKTKHSKNVGGHSTNNIGTQPIQHRVTGAMAVKMNASRVSNAKYASNESLNSLASSASTEDEIESRIIAVNKTSGGFWTALAVLYRRLVVLSIQLSENDDFLLQNKHNPGNNQNDDQCVTPRASDVVEAGETSRIVSKEVNLVPVETLCKPWTLIKSEN</sequence>
<evidence type="ECO:0000256" key="1">
    <source>
        <dbReference type="ARBA" id="ARBA00022441"/>
    </source>
</evidence>
<evidence type="ECO:0000259" key="3">
    <source>
        <dbReference type="Pfam" id="PF00651"/>
    </source>
</evidence>
<dbReference type="Pfam" id="PF00651">
    <property type="entry name" value="BTB"/>
    <property type="match status" value="1"/>
</dbReference>
<dbReference type="PANTHER" id="PTHR24412">
    <property type="entry name" value="KELCH PROTEIN"/>
    <property type="match status" value="1"/>
</dbReference>
<accession>A0A915CV83</accession>
<protein>
    <submittedName>
        <fullName evidence="5">BTB domain-containing protein</fullName>
    </submittedName>
</protein>
<reference evidence="5" key="1">
    <citation type="submission" date="2022-11" db="UniProtKB">
        <authorList>
            <consortium name="WormBaseParasite"/>
        </authorList>
    </citation>
    <scope>IDENTIFICATION</scope>
</reference>
<dbReference type="WBParaSite" id="jg12734">
    <property type="protein sequence ID" value="jg12734"/>
    <property type="gene ID" value="jg12734"/>
</dbReference>
<dbReference type="Gene3D" id="1.25.40.420">
    <property type="match status" value="1"/>
</dbReference>
<evidence type="ECO:0000313" key="5">
    <source>
        <dbReference type="WBParaSite" id="jg12734"/>
    </source>
</evidence>
<keyword evidence="4" id="KW-1185">Reference proteome</keyword>
<name>A0A915CV83_9BILA</name>
<dbReference type="Proteomes" id="UP000887574">
    <property type="component" value="Unplaced"/>
</dbReference>
<dbReference type="Gene3D" id="3.30.710.10">
    <property type="entry name" value="Potassium Channel Kv1.1, Chain A"/>
    <property type="match status" value="1"/>
</dbReference>
<dbReference type="InterPro" id="IPR011333">
    <property type="entry name" value="SKP1/BTB/POZ_sf"/>
</dbReference>
<evidence type="ECO:0000256" key="2">
    <source>
        <dbReference type="ARBA" id="ARBA00022737"/>
    </source>
</evidence>
<dbReference type="SUPFAM" id="SSF54695">
    <property type="entry name" value="POZ domain"/>
    <property type="match status" value="1"/>
</dbReference>
<proteinExistence type="predicted"/>
<dbReference type="InterPro" id="IPR000210">
    <property type="entry name" value="BTB/POZ_dom"/>
</dbReference>